<feature type="chain" id="PRO_5039051258" evidence="3">
    <location>
        <begin position="21"/>
        <end position="306"/>
    </location>
</feature>
<feature type="region of interest" description="Disordered" evidence="1">
    <location>
        <begin position="280"/>
        <end position="306"/>
    </location>
</feature>
<organism evidence="4 5">
    <name type="scientific">Pilimelia terevasa</name>
    <dbReference type="NCBI Taxonomy" id="53372"/>
    <lineage>
        <taxon>Bacteria</taxon>
        <taxon>Bacillati</taxon>
        <taxon>Actinomycetota</taxon>
        <taxon>Actinomycetes</taxon>
        <taxon>Micromonosporales</taxon>
        <taxon>Micromonosporaceae</taxon>
        <taxon>Pilimelia</taxon>
    </lineage>
</organism>
<dbReference type="RefSeq" id="WP_189113615.1">
    <property type="nucleotide sequence ID" value="NZ_BMQC01000004.1"/>
</dbReference>
<feature type="transmembrane region" description="Helical" evidence="2">
    <location>
        <begin position="224"/>
        <end position="242"/>
    </location>
</feature>
<reference evidence="4" key="2">
    <citation type="submission" date="2020-09" db="EMBL/GenBank/DDBJ databases">
        <authorList>
            <person name="Sun Q."/>
            <person name="Ohkuma M."/>
        </authorList>
    </citation>
    <scope>NUCLEOTIDE SEQUENCE</scope>
    <source>
        <strain evidence="4">JCM 3091</strain>
    </source>
</reference>
<evidence type="ECO:0000256" key="3">
    <source>
        <dbReference type="SAM" id="SignalP"/>
    </source>
</evidence>
<dbReference type="Proteomes" id="UP000662200">
    <property type="component" value="Unassembled WGS sequence"/>
</dbReference>
<feature type="region of interest" description="Disordered" evidence="1">
    <location>
        <begin position="177"/>
        <end position="206"/>
    </location>
</feature>
<keyword evidence="2" id="KW-1133">Transmembrane helix</keyword>
<proteinExistence type="predicted"/>
<gene>
    <name evidence="4" type="ORF">GCM10010124_16500</name>
</gene>
<keyword evidence="2" id="KW-0472">Membrane</keyword>
<comment type="caution">
    <text evidence="4">The sequence shown here is derived from an EMBL/GenBank/DDBJ whole genome shotgun (WGS) entry which is preliminary data.</text>
</comment>
<feature type="signal peptide" evidence="3">
    <location>
        <begin position="1"/>
        <end position="20"/>
    </location>
</feature>
<protein>
    <submittedName>
        <fullName evidence="4">Uncharacterized protein</fullName>
    </submittedName>
</protein>
<keyword evidence="5" id="KW-1185">Reference proteome</keyword>
<name>A0A8J3BNP5_9ACTN</name>
<evidence type="ECO:0000256" key="2">
    <source>
        <dbReference type="SAM" id="Phobius"/>
    </source>
</evidence>
<dbReference type="AlphaFoldDB" id="A0A8J3BNP5"/>
<dbReference type="EMBL" id="BMQC01000004">
    <property type="protein sequence ID" value="GGK24668.1"/>
    <property type="molecule type" value="Genomic_DNA"/>
</dbReference>
<keyword evidence="2" id="KW-0812">Transmembrane</keyword>
<evidence type="ECO:0000313" key="5">
    <source>
        <dbReference type="Proteomes" id="UP000662200"/>
    </source>
</evidence>
<reference evidence="4" key="1">
    <citation type="journal article" date="2014" name="Int. J. Syst. Evol. Microbiol.">
        <title>Complete genome sequence of Corynebacterium casei LMG S-19264T (=DSM 44701T), isolated from a smear-ripened cheese.</title>
        <authorList>
            <consortium name="US DOE Joint Genome Institute (JGI-PGF)"/>
            <person name="Walter F."/>
            <person name="Albersmeier A."/>
            <person name="Kalinowski J."/>
            <person name="Ruckert C."/>
        </authorList>
    </citation>
    <scope>NUCLEOTIDE SEQUENCE</scope>
    <source>
        <strain evidence="4">JCM 3091</strain>
    </source>
</reference>
<evidence type="ECO:0000256" key="1">
    <source>
        <dbReference type="SAM" id="MobiDB-lite"/>
    </source>
</evidence>
<accession>A0A8J3BNP5</accession>
<evidence type="ECO:0000313" key="4">
    <source>
        <dbReference type="EMBL" id="GGK24668.1"/>
    </source>
</evidence>
<feature type="compositionally biased region" description="Basic residues" evidence="1">
    <location>
        <begin position="297"/>
        <end position="306"/>
    </location>
</feature>
<sequence length="306" mass="32187">MAFLRSVGLSLCVGAVAAAAAGLAPQLAAEAAPPPLARVDIGKAPANLRAGGDTARMNATVRQQSGGPTDCQRIRWSMAVRTPSGLDPADIQVTRNENGTVVPLDQARVDDALRLTDQRVDDGQLCRGRSVTAGYAVTVPDASVRGLVTLTVEALDEQGQRLGANTTSISITGGVVTPAGSQPADETGQVPADDGGQVPADSAGAAAAPPVRSASAVLPGQLPFVWFVVGGLIMSFSTGLLVRMFRRRRRAKVEIPYPARDRMTAAARRGLGYPEDFEEYGNPGRNSRRQMVNPRMPARRRSVLRV</sequence>
<keyword evidence="3" id="KW-0732">Signal</keyword>